<organism evidence="4 5">
    <name type="scientific">Colletotrichum nymphaeae SA-01</name>
    <dbReference type="NCBI Taxonomy" id="1460502"/>
    <lineage>
        <taxon>Eukaryota</taxon>
        <taxon>Fungi</taxon>
        <taxon>Dikarya</taxon>
        <taxon>Ascomycota</taxon>
        <taxon>Pezizomycotina</taxon>
        <taxon>Sordariomycetes</taxon>
        <taxon>Hypocreomycetidae</taxon>
        <taxon>Glomerellales</taxon>
        <taxon>Glomerellaceae</taxon>
        <taxon>Colletotrichum</taxon>
        <taxon>Colletotrichum acutatum species complex</taxon>
    </lineage>
</organism>
<dbReference type="GO" id="GO:0008270">
    <property type="term" value="F:zinc ion binding"/>
    <property type="evidence" value="ECO:0007669"/>
    <property type="project" value="InterPro"/>
</dbReference>
<feature type="compositionally biased region" description="Polar residues" evidence="2">
    <location>
        <begin position="392"/>
        <end position="402"/>
    </location>
</feature>
<feature type="region of interest" description="Disordered" evidence="2">
    <location>
        <begin position="392"/>
        <end position="500"/>
    </location>
</feature>
<comment type="caution">
    <text evidence="4">The sequence shown here is derived from an EMBL/GenBank/DDBJ whole genome shotgun (WGS) entry which is preliminary data.</text>
</comment>
<evidence type="ECO:0000259" key="3">
    <source>
        <dbReference type="Pfam" id="PF00172"/>
    </source>
</evidence>
<evidence type="ECO:0000256" key="2">
    <source>
        <dbReference type="SAM" id="MobiDB-lite"/>
    </source>
</evidence>
<protein>
    <recommendedName>
        <fullName evidence="3">Zn(2)-C6 fungal-type domain-containing protein</fullName>
    </recommendedName>
</protein>
<sequence length="579" mass="63796">MAVTHIKKRPPELILEQASSGSKPTITRRLHGISYNHGKSKPADNEKRSRSIPMIVMILERSRRGLDQNDWEITSTPNPAGRTSLIAVAMASTVQPKSTPKNKNHSKPGIFAKEACDICQQQEAKCDGEQPCSRYVSYGGHYNYDIRPRDEFKPGIQEAASVERQPRAFLEASTSLSPKPNQPCLDYGVQFETVHGSIDCRNILLPSDALDKNLDEEGKSPMMLLPTTSLDTKLNYSIASPFEPIESIHDQVSVAYQAPSWGGIQPYGSVVRRCSTNPFDVPVSPRDMTYYNDTISSSSTPRSNSMDGNAIPVDANALHGNLCSTQPTIEFGPVDWWASTNLQPTTPYFPLDTGMDSFWDYSHAPGLIQPSMPLVYSLPSATQSPISINSSYGFTSPTSGETTGRHSFASSEGMDGREVEEERAPPKKKRKSNNDVAEKFQQAPGKPVLQRRHSTIPATQPPALGRERHRRASARNWQKQKQQSADLESAKDTAEARNRELHQEHSKILNQVMNLKNALMDHAECNHPAINGWLRCQAANYVLTKGGSVDMGWKGEVESGASELSMTGYTPGWAGTPCA</sequence>
<dbReference type="EMBL" id="JEMN01000413">
    <property type="protein sequence ID" value="KXH61325.1"/>
    <property type="molecule type" value="Genomic_DNA"/>
</dbReference>
<feature type="compositionally biased region" description="Polar residues" evidence="2">
    <location>
        <begin position="475"/>
        <end position="486"/>
    </location>
</feature>
<keyword evidence="1" id="KW-0539">Nucleus</keyword>
<name>A0A135ULS8_9PEZI</name>
<reference evidence="4 5" key="1">
    <citation type="submission" date="2014-02" db="EMBL/GenBank/DDBJ databases">
        <title>The genome sequence of Colletotrichum nymphaeae SA-01.</title>
        <authorList>
            <person name="Baroncelli R."/>
            <person name="Thon M.R."/>
        </authorList>
    </citation>
    <scope>NUCLEOTIDE SEQUENCE [LARGE SCALE GENOMIC DNA]</scope>
    <source>
        <strain evidence="4 5">SA-01</strain>
    </source>
</reference>
<evidence type="ECO:0000313" key="5">
    <source>
        <dbReference type="Proteomes" id="UP000070054"/>
    </source>
</evidence>
<dbReference type="GO" id="GO:0000981">
    <property type="term" value="F:DNA-binding transcription factor activity, RNA polymerase II-specific"/>
    <property type="evidence" value="ECO:0007669"/>
    <property type="project" value="InterPro"/>
</dbReference>
<gene>
    <name evidence="4" type="ORF">CNYM01_03727</name>
</gene>
<dbReference type="SUPFAM" id="SSF57701">
    <property type="entry name" value="Zn2/Cys6 DNA-binding domain"/>
    <property type="match status" value="1"/>
</dbReference>
<keyword evidence="5" id="KW-1185">Reference proteome</keyword>
<feature type="compositionally biased region" description="Basic and acidic residues" evidence="2">
    <location>
        <begin position="414"/>
        <end position="425"/>
    </location>
</feature>
<proteinExistence type="predicted"/>
<dbReference type="OrthoDB" id="2943660at2759"/>
<feature type="compositionally biased region" description="Basic and acidic residues" evidence="2">
    <location>
        <begin position="488"/>
        <end position="500"/>
    </location>
</feature>
<evidence type="ECO:0000313" key="4">
    <source>
        <dbReference type="EMBL" id="KXH61325.1"/>
    </source>
</evidence>
<dbReference type="Pfam" id="PF00172">
    <property type="entry name" value="Zn_clus"/>
    <property type="match status" value="1"/>
</dbReference>
<dbReference type="CDD" id="cd14687">
    <property type="entry name" value="bZIP_ATF2"/>
    <property type="match status" value="1"/>
</dbReference>
<feature type="domain" description="Zn(2)-C6 fungal-type" evidence="3">
    <location>
        <begin position="115"/>
        <end position="134"/>
    </location>
</feature>
<dbReference type="InterPro" id="IPR036864">
    <property type="entry name" value="Zn2-C6_fun-type_DNA-bd_sf"/>
</dbReference>
<evidence type="ECO:0000256" key="1">
    <source>
        <dbReference type="ARBA" id="ARBA00023242"/>
    </source>
</evidence>
<dbReference type="Gene3D" id="1.20.5.170">
    <property type="match status" value="1"/>
</dbReference>
<feature type="region of interest" description="Disordered" evidence="2">
    <location>
        <begin position="30"/>
        <end position="50"/>
    </location>
</feature>
<dbReference type="Proteomes" id="UP000070054">
    <property type="component" value="Unassembled WGS sequence"/>
</dbReference>
<dbReference type="AlphaFoldDB" id="A0A135ULS8"/>
<dbReference type="InterPro" id="IPR001138">
    <property type="entry name" value="Zn2Cys6_DnaBD"/>
</dbReference>
<accession>A0A135ULS8</accession>